<protein>
    <submittedName>
        <fullName evidence="1">Uncharacterized protein</fullName>
    </submittedName>
</protein>
<dbReference type="AlphaFoldDB" id="A0AAV2DNU5"/>
<organism evidence="1 2">
    <name type="scientific">Linum trigynum</name>
    <dbReference type="NCBI Taxonomy" id="586398"/>
    <lineage>
        <taxon>Eukaryota</taxon>
        <taxon>Viridiplantae</taxon>
        <taxon>Streptophyta</taxon>
        <taxon>Embryophyta</taxon>
        <taxon>Tracheophyta</taxon>
        <taxon>Spermatophyta</taxon>
        <taxon>Magnoliopsida</taxon>
        <taxon>eudicotyledons</taxon>
        <taxon>Gunneridae</taxon>
        <taxon>Pentapetalae</taxon>
        <taxon>rosids</taxon>
        <taxon>fabids</taxon>
        <taxon>Malpighiales</taxon>
        <taxon>Linaceae</taxon>
        <taxon>Linum</taxon>
    </lineage>
</organism>
<dbReference type="Proteomes" id="UP001497516">
    <property type="component" value="Chromosome 3"/>
</dbReference>
<evidence type="ECO:0000313" key="1">
    <source>
        <dbReference type="EMBL" id="CAL1375280.1"/>
    </source>
</evidence>
<reference evidence="1 2" key="1">
    <citation type="submission" date="2024-04" db="EMBL/GenBank/DDBJ databases">
        <authorList>
            <person name="Fracassetti M."/>
        </authorList>
    </citation>
    <scope>NUCLEOTIDE SEQUENCE [LARGE SCALE GENOMIC DNA]</scope>
</reference>
<evidence type="ECO:0000313" key="2">
    <source>
        <dbReference type="Proteomes" id="UP001497516"/>
    </source>
</evidence>
<accession>A0AAV2DNU5</accession>
<keyword evidence="2" id="KW-1185">Reference proteome</keyword>
<sequence length="128" mass="13790">MEDESRRGKLLFGAASTGMSRLQVPFPPAGASRVGEDSVSHMMAAWGWRLHPGKCAAGASLLEEKSRRGKLERGVGEAWGWRRKTMGLVVVWVEKEVAAGGFVGGRGRCRLGCEESSEVERGVLLGYG</sequence>
<dbReference type="EMBL" id="OZ034816">
    <property type="protein sequence ID" value="CAL1375280.1"/>
    <property type="molecule type" value="Genomic_DNA"/>
</dbReference>
<proteinExistence type="predicted"/>
<gene>
    <name evidence="1" type="ORF">LTRI10_LOCUS17088</name>
</gene>
<name>A0AAV2DNU5_9ROSI</name>